<reference evidence="1 2" key="1">
    <citation type="journal article" date="2016" name="Int. J. Syst. Evol. Microbiol.">
        <title>Paenibacillus damxungensis sp. nov., isolated from raw yak (Bos grunniens) milk.</title>
        <authorList>
            <person name="Wu Z."/>
            <person name="Gao C."/>
            <person name="Han J."/>
            <person name="Liu Z."/>
        </authorList>
    </citation>
    <scope>NUCLEOTIDE SEQUENCE [LARGE SCALE GENOMIC DNA]</scope>
    <source>
        <strain evidence="1 2">BD3526</strain>
        <plasmid evidence="1 2">unnamed1</plasmid>
    </source>
</reference>
<organism evidence="1 2">
    <name type="scientific">Paenibacillus bovis</name>
    <dbReference type="NCBI Taxonomy" id="1616788"/>
    <lineage>
        <taxon>Bacteria</taxon>
        <taxon>Bacillati</taxon>
        <taxon>Bacillota</taxon>
        <taxon>Bacilli</taxon>
        <taxon>Bacillales</taxon>
        <taxon>Paenibacillaceae</taxon>
        <taxon>Paenibacillus</taxon>
    </lineage>
</organism>
<geneLocation type="plasmid" evidence="1 2">
    <name>unnamed1</name>
</geneLocation>
<dbReference type="AlphaFoldDB" id="A0A1X9T455"/>
<dbReference type="KEGG" id="pbv:AR543_p0110"/>
<evidence type="ECO:0000313" key="2">
    <source>
        <dbReference type="Proteomes" id="UP000078148"/>
    </source>
</evidence>
<keyword evidence="1" id="KW-0614">Plasmid</keyword>
<protein>
    <submittedName>
        <fullName evidence="1">Uncharacterized protein</fullName>
    </submittedName>
</protein>
<dbReference type="Proteomes" id="UP000078148">
    <property type="component" value="Plasmid unnamed1"/>
</dbReference>
<gene>
    <name evidence="1" type="ORF">AR543_p0110</name>
</gene>
<dbReference type="EMBL" id="CP021170">
    <property type="protein sequence ID" value="ARR10718.1"/>
    <property type="molecule type" value="Genomic_DNA"/>
</dbReference>
<keyword evidence="2" id="KW-1185">Reference proteome</keyword>
<name>A0A1X9T455_9BACL</name>
<proteinExistence type="predicted"/>
<accession>A0A1X9T455</accession>
<dbReference type="RefSeq" id="WP_087071420.1">
    <property type="nucleotide sequence ID" value="NZ_CP021170.1"/>
</dbReference>
<evidence type="ECO:0000313" key="1">
    <source>
        <dbReference type="EMBL" id="ARR10718.1"/>
    </source>
</evidence>
<sequence>MKRMSTKRIVSLSIAVSLTALFLIFTSATWSGAAPEYREVEGIITDIQDLYTLEEGPASGYYKQMRMLMIGSEVFYLSLAGKSPSSDAYRVQKNQAVTLQVDENRMVKALLIES</sequence>